<comment type="caution">
    <text evidence="2">The sequence shown here is derived from an EMBL/GenBank/DDBJ whole genome shotgun (WGS) entry which is preliminary data.</text>
</comment>
<sequence>MKKLEQKATPANQNGEENAKPTLTVVTGANDQDTTSEQTQNPQPTVKNEAKIIPLTYEQRKDAIEALHRKNVKLDRVKEDFLKLKEFEIELKEEPENTETEYFTGCSISVSDDKGHRYGVKNPRLVHAVVALLKSMYEAKIVELEGEIVWPFPVAA</sequence>
<feature type="compositionally biased region" description="Polar residues" evidence="1">
    <location>
        <begin position="24"/>
        <end position="46"/>
    </location>
</feature>
<evidence type="ECO:0000313" key="2">
    <source>
        <dbReference type="EMBL" id="MET7000670.1"/>
    </source>
</evidence>
<reference evidence="2 3" key="1">
    <citation type="submission" date="2024-06" db="EMBL/GenBank/DDBJ databases">
        <title>Chitinophaga defluvii sp. nov., isolated from municipal sewage.</title>
        <authorList>
            <person name="Zhang L."/>
        </authorList>
    </citation>
    <scope>NUCLEOTIDE SEQUENCE [LARGE SCALE GENOMIC DNA]</scope>
    <source>
        <strain evidence="2 3">H8</strain>
    </source>
</reference>
<evidence type="ECO:0000313" key="3">
    <source>
        <dbReference type="Proteomes" id="UP001549749"/>
    </source>
</evidence>
<evidence type="ECO:0000256" key="1">
    <source>
        <dbReference type="SAM" id="MobiDB-lite"/>
    </source>
</evidence>
<proteinExistence type="predicted"/>
<protein>
    <submittedName>
        <fullName evidence="2">Uncharacterized protein</fullName>
    </submittedName>
</protein>
<organism evidence="2 3">
    <name type="scientific">Chitinophaga defluvii</name>
    <dbReference type="NCBI Taxonomy" id="3163343"/>
    <lineage>
        <taxon>Bacteria</taxon>
        <taxon>Pseudomonadati</taxon>
        <taxon>Bacteroidota</taxon>
        <taxon>Chitinophagia</taxon>
        <taxon>Chitinophagales</taxon>
        <taxon>Chitinophagaceae</taxon>
        <taxon>Chitinophaga</taxon>
    </lineage>
</organism>
<feature type="region of interest" description="Disordered" evidence="1">
    <location>
        <begin position="1"/>
        <end position="50"/>
    </location>
</feature>
<name>A0ABV2TEC8_9BACT</name>
<dbReference type="RefSeq" id="WP_354663224.1">
    <property type="nucleotide sequence ID" value="NZ_JBEXAC010000002.1"/>
</dbReference>
<accession>A0ABV2TEC8</accession>
<gene>
    <name evidence="2" type="ORF">ABR189_25020</name>
</gene>
<dbReference type="Proteomes" id="UP001549749">
    <property type="component" value="Unassembled WGS sequence"/>
</dbReference>
<dbReference type="EMBL" id="JBEXAC010000002">
    <property type="protein sequence ID" value="MET7000670.1"/>
    <property type="molecule type" value="Genomic_DNA"/>
</dbReference>
<keyword evidence="3" id="KW-1185">Reference proteome</keyword>